<comment type="similarity">
    <text evidence="1">Belongs to the metallo-dependent hydrolases superfamily.</text>
</comment>
<dbReference type="SUPFAM" id="SSF51556">
    <property type="entry name" value="Metallo-dependent hydrolases"/>
    <property type="match status" value="1"/>
</dbReference>
<dbReference type="PANTHER" id="PTHR43569">
    <property type="entry name" value="AMIDOHYDROLASE"/>
    <property type="match status" value="1"/>
</dbReference>
<dbReference type="GO" id="GO:0016787">
    <property type="term" value="F:hydrolase activity"/>
    <property type="evidence" value="ECO:0007669"/>
    <property type="project" value="InterPro"/>
</dbReference>
<evidence type="ECO:0000313" key="3">
    <source>
        <dbReference type="Proteomes" id="UP000085678"/>
    </source>
</evidence>
<dbReference type="AlphaFoldDB" id="A0A1S3K3L4"/>
<dbReference type="InParanoid" id="A0A1S3K3L4"/>
<dbReference type="RefSeq" id="XP_013417215.1">
    <property type="nucleotide sequence ID" value="XM_013561761.1"/>
</dbReference>
<evidence type="ECO:0000256" key="1">
    <source>
        <dbReference type="ARBA" id="ARBA00038310"/>
    </source>
</evidence>
<dbReference type="PANTHER" id="PTHR43569:SF2">
    <property type="entry name" value="AMIDOHYDROLASE-RELATED DOMAIN-CONTAINING PROTEIN"/>
    <property type="match status" value="1"/>
</dbReference>
<dbReference type="Proteomes" id="UP000085678">
    <property type="component" value="Unplaced"/>
</dbReference>
<proteinExistence type="inferred from homology"/>
<reference evidence="4" key="1">
    <citation type="submission" date="2025-08" db="UniProtKB">
        <authorList>
            <consortium name="RefSeq"/>
        </authorList>
    </citation>
    <scope>IDENTIFICATION</scope>
    <source>
        <tissue evidence="4">Gonads</tissue>
    </source>
</reference>
<organism evidence="3 4">
    <name type="scientific">Lingula anatina</name>
    <name type="common">Brachiopod</name>
    <name type="synonym">Lingula unguis</name>
    <dbReference type="NCBI Taxonomy" id="7574"/>
    <lineage>
        <taxon>Eukaryota</taxon>
        <taxon>Metazoa</taxon>
        <taxon>Spiralia</taxon>
        <taxon>Lophotrochozoa</taxon>
        <taxon>Brachiopoda</taxon>
        <taxon>Linguliformea</taxon>
        <taxon>Lingulata</taxon>
        <taxon>Lingulida</taxon>
        <taxon>Linguloidea</taxon>
        <taxon>Lingulidae</taxon>
        <taxon>Lingula</taxon>
    </lineage>
</organism>
<dbReference type="GeneID" id="106178544"/>
<gene>
    <name evidence="4" type="primary">LOC106178544</name>
</gene>
<dbReference type="OrthoDB" id="2135488at2759"/>
<dbReference type="Gene3D" id="3.20.20.140">
    <property type="entry name" value="Metal-dependent hydrolases"/>
    <property type="match status" value="1"/>
</dbReference>
<name>A0A1S3K3L4_LINAN</name>
<dbReference type="KEGG" id="lak:106178544"/>
<dbReference type="InterPro" id="IPR052350">
    <property type="entry name" value="Metallo-dep_Lactonases"/>
</dbReference>
<evidence type="ECO:0000259" key="2">
    <source>
        <dbReference type="Pfam" id="PF04909"/>
    </source>
</evidence>
<sequence>MLSAQGRKGEMTEMDLTDLVDTHFHLWKLKKFQYAWPDADVPVLFRDINIEEYAEETRDTPFRHAVFIQVLNNCPEETKWLLKLAKTHPFLKGVVGGIDLTSPDLEKTLDELSMDPKFVGTRHILDFEKEDWLTREDVKRGLGILEKKGLTFDLLLRPHLLKHVPSLGAQFPNLKMVVDHIAKPFIKDGKMEGWKEDMAKIAMCPNISCKLSGLVTEADLKDWKVDDFVPYVKHVVKIFGVDRCFFGSDWPVSLMAGASFQKVFQVLQDILKKLDVTEEDQIKIFRENAIKFYNLKI</sequence>
<keyword evidence="3" id="KW-1185">Reference proteome</keyword>
<dbReference type="InterPro" id="IPR006680">
    <property type="entry name" value="Amidohydro-rel"/>
</dbReference>
<feature type="domain" description="Amidohydrolase-related" evidence="2">
    <location>
        <begin position="20"/>
        <end position="295"/>
    </location>
</feature>
<evidence type="ECO:0000313" key="4">
    <source>
        <dbReference type="RefSeq" id="XP_013417215.1"/>
    </source>
</evidence>
<protein>
    <submittedName>
        <fullName evidence="4">Uncharacterized protein LOC106178544 isoform X1</fullName>
    </submittedName>
</protein>
<dbReference type="STRING" id="7574.A0A1S3K3L4"/>
<accession>A0A1S3K3L4</accession>
<dbReference type="Pfam" id="PF04909">
    <property type="entry name" value="Amidohydro_2"/>
    <property type="match status" value="1"/>
</dbReference>
<dbReference type="InterPro" id="IPR032466">
    <property type="entry name" value="Metal_Hydrolase"/>
</dbReference>